<dbReference type="SUPFAM" id="SSF56672">
    <property type="entry name" value="DNA/RNA polymerases"/>
    <property type="match status" value="1"/>
</dbReference>
<feature type="compositionally biased region" description="Basic residues" evidence="16">
    <location>
        <begin position="13"/>
        <end position="23"/>
    </location>
</feature>
<dbReference type="Gene3D" id="3.90.1600.10">
    <property type="entry name" value="Palm domain of DNA polymerase"/>
    <property type="match status" value="1"/>
</dbReference>
<evidence type="ECO:0000256" key="2">
    <source>
        <dbReference type="ARBA" id="ARBA00005755"/>
    </source>
</evidence>
<evidence type="ECO:0000256" key="8">
    <source>
        <dbReference type="ARBA" id="ARBA00022771"/>
    </source>
</evidence>
<dbReference type="Pfam" id="PF00136">
    <property type="entry name" value="DNA_pol_B"/>
    <property type="match status" value="1"/>
</dbReference>
<evidence type="ECO:0000256" key="13">
    <source>
        <dbReference type="ARBA" id="ARBA00023125"/>
    </source>
</evidence>
<evidence type="ECO:0000259" key="17">
    <source>
        <dbReference type="SMART" id="SM01159"/>
    </source>
</evidence>
<keyword evidence="14 15" id="KW-0539">Nucleus</keyword>
<dbReference type="SMART" id="SM00486">
    <property type="entry name" value="POLBc"/>
    <property type="match status" value="1"/>
</dbReference>
<evidence type="ECO:0000256" key="7">
    <source>
        <dbReference type="ARBA" id="ARBA00022723"/>
    </source>
</evidence>
<keyword evidence="6 15" id="KW-0235">DNA replication</keyword>
<dbReference type="GO" id="GO:0000166">
    <property type="term" value="F:nucleotide binding"/>
    <property type="evidence" value="ECO:0007669"/>
    <property type="project" value="InterPro"/>
</dbReference>
<evidence type="ECO:0000256" key="12">
    <source>
        <dbReference type="ARBA" id="ARBA00023014"/>
    </source>
</evidence>
<comment type="cofactor">
    <cofactor evidence="15">
        <name>[4Fe-4S] cluster</name>
        <dbReference type="ChEBI" id="CHEBI:49883"/>
    </cofactor>
</comment>
<keyword evidence="3 15" id="KW-0004">4Fe-4S</keyword>
<keyword evidence="13 15" id="KW-0238">DNA-binding</keyword>
<keyword evidence="10 15" id="KW-0239">DNA-directed DNA polymerase</keyword>
<dbReference type="EMBL" id="HBIS01006633">
    <property type="protein sequence ID" value="CAE0612173.1"/>
    <property type="molecule type" value="Transcribed_RNA"/>
</dbReference>
<evidence type="ECO:0000256" key="14">
    <source>
        <dbReference type="ARBA" id="ARBA00023242"/>
    </source>
</evidence>
<dbReference type="GO" id="GO:0008310">
    <property type="term" value="F:single-stranded DNA 3'-5' DNA exonuclease activity"/>
    <property type="evidence" value="ECO:0007669"/>
    <property type="project" value="TreeGrafter"/>
</dbReference>
<protein>
    <recommendedName>
        <fullName evidence="15">DNA polymerase epsilon catalytic subunit</fullName>
        <ecNumber evidence="15">2.7.7.7</ecNumber>
    </recommendedName>
</protein>
<dbReference type="GO" id="GO:0003677">
    <property type="term" value="F:DNA binding"/>
    <property type="evidence" value="ECO:0007669"/>
    <property type="project" value="UniProtKB-KW"/>
</dbReference>
<dbReference type="GO" id="GO:0008622">
    <property type="term" value="C:epsilon DNA polymerase complex"/>
    <property type="evidence" value="ECO:0007669"/>
    <property type="project" value="InterPro"/>
</dbReference>
<keyword evidence="5 15" id="KW-0548">Nucleotidyltransferase</keyword>
<evidence type="ECO:0000313" key="18">
    <source>
        <dbReference type="EMBL" id="CAE0612171.1"/>
    </source>
</evidence>
<dbReference type="EMBL" id="HBIS01006632">
    <property type="protein sequence ID" value="CAE0612172.1"/>
    <property type="molecule type" value="Transcribed_RNA"/>
</dbReference>
<dbReference type="InterPro" id="IPR013697">
    <property type="entry name" value="DNA_pol_e_suA_C"/>
</dbReference>
<feature type="region of interest" description="Disordered" evidence="16">
    <location>
        <begin position="1018"/>
        <end position="1038"/>
    </location>
</feature>
<dbReference type="Pfam" id="PF23250">
    <property type="entry name" value="zf_DPOE_2"/>
    <property type="match status" value="1"/>
</dbReference>
<dbReference type="EMBL" id="HBIS01006631">
    <property type="protein sequence ID" value="CAE0612171.1"/>
    <property type="molecule type" value="Transcribed_RNA"/>
</dbReference>
<evidence type="ECO:0000256" key="11">
    <source>
        <dbReference type="ARBA" id="ARBA00023004"/>
    </source>
</evidence>
<dbReference type="Pfam" id="PF03104">
    <property type="entry name" value="DNA_pol_B_exo1"/>
    <property type="match status" value="1"/>
</dbReference>
<accession>A0A6U9RMY6</accession>
<evidence type="ECO:0000256" key="15">
    <source>
        <dbReference type="RuleBase" id="RU365029"/>
    </source>
</evidence>
<evidence type="ECO:0000256" key="16">
    <source>
        <dbReference type="SAM" id="MobiDB-lite"/>
    </source>
</evidence>
<dbReference type="GO" id="GO:0000278">
    <property type="term" value="P:mitotic cell cycle"/>
    <property type="evidence" value="ECO:0007669"/>
    <property type="project" value="TreeGrafter"/>
</dbReference>
<evidence type="ECO:0000256" key="4">
    <source>
        <dbReference type="ARBA" id="ARBA00022679"/>
    </source>
</evidence>
<dbReference type="InterPro" id="IPR012337">
    <property type="entry name" value="RNaseH-like_sf"/>
</dbReference>
<dbReference type="GO" id="GO:0051539">
    <property type="term" value="F:4 iron, 4 sulfur cluster binding"/>
    <property type="evidence" value="ECO:0007669"/>
    <property type="project" value="UniProtKB-KW"/>
</dbReference>
<name>A0A6U9RMY6_9CHLO</name>
<evidence type="ECO:0000256" key="10">
    <source>
        <dbReference type="ARBA" id="ARBA00022932"/>
    </source>
</evidence>
<keyword evidence="8 15" id="KW-0863">Zinc-finger</keyword>
<evidence type="ECO:0000256" key="5">
    <source>
        <dbReference type="ARBA" id="ARBA00022695"/>
    </source>
</evidence>
<dbReference type="CDD" id="cd05535">
    <property type="entry name" value="POLBc_epsilon"/>
    <property type="match status" value="1"/>
</dbReference>
<evidence type="ECO:0000256" key="9">
    <source>
        <dbReference type="ARBA" id="ARBA00022833"/>
    </source>
</evidence>
<comment type="catalytic activity">
    <reaction evidence="15">
        <text>DNA(n) + a 2'-deoxyribonucleoside 5'-triphosphate = DNA(n+1) + diphosphate</text>
        <dbReference type="Rhea" id="RHEA:22508"/>
        <dbReference type="Rhea" id="RHEA-COMP:17339"/>
        <dbReference type="Rhea" id="RHEA-COMP:17340"/>
        <dbReference type="ChEBI" id="CHEBI:33019"/>
        <dbReference type="ChEBI" id="CHEBI:61560"/>
        <dbReference type="ChEBI" id="CHEBI:173112"/>
        <dbReference type="EC" id="2.7.7.7"/>
    </reaction>
</comment>
<feature type="region of interest" description="Disordered" evidence="16">
    <location>
        <begin position="1"/>
        <end position="27"/>
    </location>
</feature>
<evidence type="ECO:0000313" key="20">
    <source>
        <dbReference type="EMBL" id="CAE0612173.1"/>
    </source>
</evidence>
<comment type="function">
    <text evidence="15">DNA polymerase II participates in chromosomal DNA replication.</text>
</comment>
<dbReference type="GO" id="GO:0006272">
    <property type="term" value="P:leading strand elongation"/>
    <property type="evidence" value="ECO:0007669"/>
    <property type="project" value="TreeGrafter"/>
</dbReference>
<evidence type="ECO:0000256" key="6">
    <source>
        <dbReference type="ARBA" id="ARBA00022705"/>
    </source>
</evidence>
<dbReference type="InterPro" id="IPR054475">
    <property type="entry name" value="Znf-DPOE"/>
</dbReference>
<dbReference type="InterPro" id="IPR036397">
    <property type="entry name" value="RNaseH_sf"/>
</dbReference>
<evidence type="ECO:0000256" key="3">
    <source>
        <dbReference type="ARBA" id="ARBA00022485"/>
    </source>
</evidence>
<dbReference type="Pfam" id="PF08490">
    <property type="entry name" value="DUF1744"/>
    <property type="match status" value="1"/>
</dbReference>
<dbReference type="Pfam" id="PF22912">
    <property type="entry name" value="zf-DPOE"/>
    <property type="match status" value="1"/>
</dbReference>
<dbReference type="Gene3D" id="1.10.132.60">
    <property type="entry name" value="DNA polymerase family B, C-terminal domain"/>
    <property type="match status" value="1"/>
</dbReference>
<dbReference type="GO" id="GO:0045004">
    <property type="term" value="P:DNA replication proofreading"/>
    <property type="evidence" value="ECO:0007669"/>
    <property type="project" value="TreeGrafter"/>
</dbReference>
<dbReference type="CDD" id="cd05779">
    <property type="entry name" value="DNA_polB_epsilon_exo"/>
    <property type="match status" value="1"/>
</dbReference>
<dbReference type="GO" id="GO:0006297">
    <property type="term" value="P:nucleotide-excision repair, DNA gap filling"/>
    <property type="evidence" value="ECO:0007669"/>
    <property type="project" value="TreeGrafter"/>
</dbReference>
<dbReference type="EC" id="2.7.7.7" evidence="15"/>
<dbReference type="GO" id="GO:0006287">
    <property type="term" value="P:base-excision repair, gap-filling"/>
    <property type="evidence" value="ECO:0007669"/>
    <property type="project" value="TreeGrafter"/>
</dbReference>
<reference evidence="18" key="1">
    <citation type="submission" date="2021-01" db="EMBL/GenBank/DDBJ databases">
        <authorList>
            <person name="Corre E."/>
            <person name="Pelletier E."/>
            <person name="Niang G."/>
            <person name="Scheremetjew M."/>
            <person name="Finn R."/>
            <person name="Kale V."/>
            <person name="Holt S."/>
            <person name="Cochrane G."/>
            <person name="Meng A."/>
            <person name="Brown T."/>
            <person name="Cohen L."/>
        </authorList>
    </citation>
    <scope>NUCLEOTIDE SEQUENCE</scope>
    <source>
        <strain evidence="18">CCMP1897</strain>
    </source>
</reference>
<comment type="similarity">
    <text evidence="2 15">Belongs to the DNA polymerase type-B family.</text>
</comment>
<feature type="domain" description="DNA polymerase epsilon catalytic subunit A C-terminal" evidence="17">
    <location>
        <begin position="1313"/>
        <end position="1689"/>
    </location>
</feature>
<dbReference type="FunFam" id="1.10.287.690:FF:000005">
    <property type="entry name" value="DNA polymerase epsilon catalytic subunit"/>
    <property type="match status" value="1"/>
</dbReference>
<dbReference type="GO" id="GO:0008270">
    <property type="term" value="F:zinc ion binding"/>
    <property type="evidence" value="ECO:0007669"/>
    <property type="project" value="UniProtKB-KW"/>
</dbReference>
<dbReference type="Pfam" id="PF22634">
    <property type="entry name" value="POL2_thumb"/>
    <property type="match status" value="1"/>
</dbReference>
<gene>
    <name evidence="18" type="ORF">PSAL00342_LOCUS6006</name>
    <name evidence="19" type="ORF">PSAL00342_LOCUS6007</name>
    <name evidence="20" type="ORF">PSAL00342_LOCUS6008</name>
</gene>
<dbReference type="PANTHER" id="PTHR10670">
    <property type="entry name" value="DNA POLYMERASE EPSILON CATALYTIC SUBUNIT A"/>
    <property type="match status" value="1"/>
</dbReference>
<evidence type="ECO:0000256" key="1">
    <source>
        <dbReference type="ARBA" id="ARBA00004123"/>
    </source>
</evidence>
<dbReference type="InterPro" id="IPR043502">
    <property type="entry name" value="DNA/RNA_pol_sf"/>
</dbReference>
<comment type="subcellular location">
    <subcellularLocation>
        <location evidence="1 15">Nucleus</location>
    </subcellularLocation>
</comment>
<keyword evidence="12 15" id="KW-0411">Iron-sulfur</keyword>
<dbReference type="InterPro" id="IPR029703">
    <property type="entry name" value="POL2"/>
</dbReference>
<dbReference type="InterPro" id="IPR006134">
    <property type="entry name" value="DNA-dir_DNA_pol_B_multi_dom"/>
</dbReference>
<dbReference type="GO" id="GO:0003887">
    <property type="term" value="F:DNA-directed DNA polymerase activity"/>
    <property type="evidence" value="ECO:0007669"/>
    <property type="project" value="UniProtKB-KW"/>
</dbReference>
<organism evidence="18">
    <name type="scientific">Picocystis salinarum</name>
    <dbReference type="NCBI Taxonomy" id="88271"/>
    <lineage>
        <taxon>Eukaryota</taxon>
        <taxon>Viridiplantae</taxon>
        <taxon>Chlorophyta</taxon>
        <taxon>Picocystophyceae</taxon>
        <taxon>Picocystales</taxon>
        <taxon>Picocystaceae</taxon>
        <taxon>Picocystis</taxon>
    </lineage>
</organism>
<dbReference type="Gene3D" id="3.30.420.10">
    <property type="entry name" value="Ribonuclease H-like superfamily/Ribonuclease H"/>
    <property type="match status" value="1"/>
</dbReference>
<dbReference type="FunFam" id="1.10.132.60:FF:000003">
    <property type="entry name" value="DNA polymerase epsilon catalytic subunit"/>
    <property type="match status" value="1"/>
</dbReference>
<dbReference type="InterPro" id="IPR006172">
    <property type="entry name" value="DNA-dir_DNA_pol_B"/>
</dbReference>
<dbReference type="InterPro" id="IPR055191">
    <property type="entry name" value="POL2_thumb"/>
</dbReference>
<evidence type="ECO:0000313" key="19">
    <source>
        <dbReference type="EMBL" id="CAE0612172.1"/>
    </source>
</evidence>
<keyword evidence="7 15" id="KW-0479">Metal-binding</keyword>
<dbReference type="SMART" id="SM01159">
    <property type="entry name" value="DUF1744"/>
    <property type="match status" value="1"/>
</dbReference>
<dbReference type="FunFam" id="3.90.1600.10:FF:000006">
    <property type="entry name" value="DNA polymerase epsilon catalytic subunit"/>
    <property type="match status" value="1"/>
</dbReference>
<proteinExistence type="inferred from homology"/>
<dbReference type="InterPro" id="IPR023211">
    <property type="entry name" value="DNA_pol_palm_dom_sf"/>
</dbReference>
<sequence>MGNGFSLKDQHRMGAKGKTGKRGRQPDSDPLCFIKELREYDVPYHIRFCIDENVRCGQWYTVSAKAGQNSLLHRPDLLQRADPIVCAFDIETTKLPLQFPNAEFDQIYMISYMIDRQGYLIVNRQIVSQHIEDFAYTPKPEYQGPFKVLNVNSEYELLRQWFVHMKKAKPSIFVTYNGDFFDWPFIQSRAEILGLDMKAQIGFNFDDKVKECKSPQALHMDCFYWVKRDSYLPQGSQSLKAVTKAKLGYNPVEVDPENMTRFAVEQPQLMATYSVSDAVATYYLYMTYVHPFIFSLSNIIPMPPDDVLRKGSGTLCESLLMVEAFAGNIICPNKAARASEKFYKDHLLESETYIGGHVECLESGVFRADIPTHFRLQPAAFKMLIERLDRDMGFALEKENLKAEDVENYCEVKDAIKARLTELMDKPTRTEKPLIYHLDVSAMYPNIILTNRLQPPSVVTEQDCFACDFNKPGKTCLKQMEWTWRGETYALSKSEYMQVKAQVENESNQISAFGKQQWGERRSLTQASQTKVMDRLKSYCQKVYKRVSNKPTVEQRVAGVCQRENPFYVNTVQKFRDRRYEYKALNKKWNAALKSAKLEGNLVKVQEAEDMCILFDSLQLAHKCILNSFYGYVMRKGARWYSMEMAGVVTHTGAKVIQRARQLIEQVGKPLELDTDGIWCCLPESFPETYMLKPREGVKAKAVELSYPCAILNSDVAESQTNHQYQDLVDPKHLQYHTSSRCSIEFEVDGPYLAMVLPASKEEDKLLKKRYAVFNLDRKLSELKGFELKRRGELKLVKIFQSEVFGCFLYGDTLEECYGAVAEVANRWLDMLDTHGGCLDREELLELLSESSTMSKSLEAYGGRKSCALTTAKRISEFLGDTHLKDKGLKCTYIIAQKPEGTSISERAIPISIFSAEPAVACAFLQKWTKDARFTQDTTVVPDPKEVLDWDYYASRLGSTIQKIISIPAALQGIQNPVPRIKHPDWLFKRLKEKVDTHKQRKVSEIFCKIPASFEDAATDGKNPSVQPASKEGPFQQSPCTVLPKLMQTTDQEEIPVRSHDYEGWLNWRKRKWGQLSAKAKKRRHGMLGEAVERQPGGALTKNVKKFFRMQQVATQNACWQVLNLVPQGRPGMFDMWFLVDGALYSTSLFVPRKLYVRLTGEKSICDWPACKSTRIPPHSTSSSLLYECTVSEQDFLAVGGRSALLAQESVREVFQSKSALSFDAVVTAGCICMLQAGSQDTVSGGTLELASLQMKSTAEYPYLLTGSIPNCAVVHLALEASKGCIILYMPALQEATIFFVEPTVVKEISAGAARRMYQQKARTMLHDCASDFSIPLECAVSVEYLTTLSEAVHRLRSRVRDVTGQKVSNSMLVLDCPSTVIGPTGPFTQLMRELPSVALPYEEDANLDGLQWKANATKRGIARSLRAIAWFHERLDLANYACIPAGAFEGDALIYTADVLFARRLKEAGMVSWASDTALPDLGGIELDDQCSVDLKVDVNLVRPGIYREVVVEVRLSHLDVDAVCNHSLIEEAQVGSSELQQFATCDCSEAASALNVLKGLVEAWLEDATKYNQKHANSLLLILYRWVCSPLSKFHDPLLQVAVKYLMGKALILLIADLEDQGLQIVYADSSTLLVCTRQQEYNAALDRVKFALSTIRSKEQFSHLHFEITEHWKVLLFKDLYNYGGLQHQPNAESLDLGAQEIGLATHNESFKSCWTLTTGMSKPLQRLWIQVLSGFISLSPKQHAKHMDSAFGDGHEGIGASVHSTTEGTEEGISAASWETMVGEYLTGTAFHKCIDVLSKELPGAQKLHVGGLRSSMPSLEAGMGADMDKSNKYLASLFELLRYEKSARVPVEEFCAKVSRVFYTEDTPLVDGTFMFSSVCVLHDITCVQCGHMRSIDMARDPDIRCRRWQCIVPDCKAKYNLHEIETMIIQQLEQALTSYTVQDLRCSTCGQVGCSRLDRQCQCGGKLLTLRTPASMMALLGKMQEQAKLQNFPLLLSAVDDFMLQQTGPTPITSSLAGRWQDYAIGIF</sequence>
<dbReference type="InterPro" id="IPR006133">
    <property type="entry name" value="DNA-dir_DNA_pol_B_exonuc"/>
</dbReference>
<keyword evidence="9 15" id="KW-0862">Zinc</keyword>
<keyword evidence="4 15" id="KW-0808">Transferase</keyword>
<keyword evidence="11 15" id="KW-0408">Iron</keyword>
<dbReference type="PANTHER" id="PTHR10670:SF0">
    <property type="entry name" value="DNA POLYMERASE EPSILON CATALYTIC SUBUNIT A"/>
    <property type="match status" value="1"/>
</dbReference>
<dbReference type="InterPro" id="IPR042087">
    <property type="entry name" value="DNA_pol_B_thumb"/>
</dbReference>
<dbReference type="SUPFAM" id="SSF53098">
    <property type="entry name" value="Ribonuclease H-like"/>
    <property type="match status" value="1"/>
</dbReference>
<dbReference type="FunFam" id="3.30.420.10:FF:000010">
    <property type="entry name" value="DNA polymerase epsilon catalytic subunit"/>
    <property type="match status" value="1"/>
</dbReference>